<evidence type="ECO:0000313" key="8">
    <source>
        <dbReference type="Proteomes" id="UP000007089"/>
    </source>
</evidence>
<evidence type="ECO:0000256" key="2">
    <source>
        <dbReference type="ARBA" id="ARBA00022630"/>
    </source>
</evidence>
<dbReference type="KEGG" id="acp:A2cp1_3684"/>
<evidence type="ECO:0000259" key="6">
    <source>
        <dbReference type="Pfam" id="PF00890"/>
    </source>
</evidence>
<dbReference type="Gene3D" id="3.90.700.10">
    <property type="entry name" value="Succinate dehydrogenase/fumarate reductase flavoprotein, catalytic domain"/>
    <property type="match status" value="1"/>
</dbReference>
<dbReference type="AlphaFoldDB" id="B8J6N9"/>
<evidence type="ECO:0000256" key="1">
    <source>
        <dbReference type="ARBA" id="ARBA00001974"/>
    </source>
</evidence>
<keyword evidence="2" id="KW-0285">Flavoprotein</keyword>
<dbReference type="GO" id="GO:0008202">
    <property type="term" value="P:steroid metabolic process"/>
    <property type="evidence" value="ECO:0007669"/>
    <property type="project" value="UniProtKB-ARBA"/>
</dbReference>
<dbReference type="Pfam" id="PF00890">
    <property type="entry name" value="FAD_binding_2"/>
    <property type="match status" value="1"/>
</dbReference>
<keyword evidence="4" id="KW-0560">Oxidoreductase</keyword>
<dbReference type="InterPro" id="IPR050315">
    <property type="entry name" value="FAD-oxidoreductase_2"/>
</dbReference>
<accession>B8J6N9</accession>
<dbReference type="EMBL" id="CP001359">
    <property type="protein sequence ID" value="ACL67011.1"/>
    <property type="molecule type" value="Genomic_DNA"/>
</dbReference>
<reference evidence="7" key="1">
    <citation type="submission" date="2009-01" db="EMBL/GenBank/DDBJ databases">
        <title>Complete sequence of Anaeromyxobacter dehalogenans 2CP-1.</title>
        <authorList>
            <consortium name="US DOE Joint Genome Institute"/>
            <person name="Lucas S."/>
            <person name="Copeland A."/>
            <person name="Lapidus A."/>
            <person name="Glavina del Rio T."/>
            <person name="Dalin E."/>
            <person name="Tice H."/>
            <person name="Bruce D."/>
            <person name="Goodwin L."/>
            <person name="Pitluck S."/>
            <person name="Saunders E."/>
            <person name="Brettin T."/>
            <person name="Detter J.C."/>
            <person name="Han C."/>
            <person name="Larimer F."/>
            <person name="Land M."/>
            <person name="Hauser L."/>
            <person name="Kyrpides N."/>
            <person name="Ovchinnikova G."/>
            <person name="Beliaev A.S."/>
            <person name="Richardson P."/>
        </authorList>
    </citation>
    <scope>NUCLEOTIDE SEQUENCE</scope>
    <source>
        <strain evidence="7">2CP-1</strain>
    </source>
</reference>
<dbReference type="InterPro" id="IPR036188">
    <property type="entry name" value="FAD/NAD-bd_sf"/>
</dbReference>
<dbReference type="Gene3D" id="3.50.50.60">
    <property type="entry name" value="FAD/NAD(P)-binding domain"/>
    <property type="match status" value="2"/>
</dbReference>
<dbReference type="HOGENOM" id="CLU_011398_4_3_7"/>
<organism evidence="7 8">
    <name type="scientific">Anaeromyxobacter dehalogenans (strain ATCC BAA-258 / DSM 21875 / 2CP-1)</name>
    <dbReference type="NCBI Taxonomy" id="455488"/>
    <lineage>
        <taxon>Bacteria</taxon>
        <taxon>Pseudomonadati</taxon>
        <taxon>Myxococcota</taxon>
        <taxon>Myxococcia</taxon>
        <taxon>Myxococcales</taxon>
        <taxon>Cystobacterineae</taxon>
        <taxon>Anaeromyxobacteraceae</taxon>
        <taxon>Anaeromyxobacter</taxon>
    </lineage>
</organism>
<dbReference type="Proteomes" id="UP000007089">
    <property type="component" value="Chromosome"/>
</dbReference>
<evidence type="ECO:0000256" key="3">
    <source>
        <dbReference type="ARBA" id="ARBA00022827"/>
    </source>
</evidence>
<protein>
    <submittedName>
        <fullName evidence="7">Fumarate reductase/succinate dehydrogenase flavoprotein domain protein</fullName>
    </submittedName>
</protein>
<keyword evidence="3" id="KW-0274">FAD</keyword>
<dbReference type="SUPFAM" id="SSF56425">
    <property type="entry name" value="Succinate dehydrogenase/fumarate reductase flavoprotein, catalytic domain"/>
    <property type="match status" value="1"/>
</dbReference>
<dbReference type="PANTHER" id="PTHR43400:SF10">
    <property type="entry name" value="3-OXOSTEROID 1-DEHYDROGENASE"/>
    <property type="match status" value="1"/>
</dbReference>
<dbReference type="PROSITE" id="PS51318">
    <property type="entry name" value="TAT"/>
    <property type="match status" value="1"/>
</dbReference>
<dbReference type="PANTHER" id="PTHR43400">
    <property type="entry name" value="FUMARATE REDUCTASE"/>
    <property type="match status" value="1"/>
</dbReference>
<name>B8J6N9_ANAD2</name>
<gene>
    <name evidence="7" type="ordered locus">A2cp1_3684</name>
</gene>
<dbReference type="SUPFAM" id="SSF51905">
    <property type="entry name" value="FAD/NAD(P)-binding domain"/>
    <property type="match status" value="1"/>
</dbReference>
<evidence type="ECO:0000313" key="7">
    <source>
        <dbReference type="EMBL" id="ACL67011.1"/>
    </source>
</evidence>
<dbReference type="InterPro" id="IPR027477">
    <property type="entry name" value="Succ_DH/fumarate_Rdtase_cat_sf"/>
</dbReference>
<feature type="region of interest" description="Disordered" evidence="5">
    <location>
        <begin position="27"/>
        <end position="46"/>
    </location>
</feature>
<evidence type="ECO:0000256" key="5">
    <source>
        <dbReference type="SAM" id="MobiDB-lite"/>
    </source>
</evidence>
<dbReference type="InterPro" id="IPR003953">
    <property type="entry name" value="FAD-dep_OxRdtase_2_FAD-bd"/>
</dbReference>
<proteinExistence type="predicted"/>
<dbReference type="GO" id="GO:0016491">
    <property type="term" value="F:oxidoreductase activity"/>
    <property type="evidence" value="ECO:0007669"/>
    <property type="project" value="UniProtKB-KW"/>
</dbReference>
<dbReference type="InterPro" id="IPR006311">
    <property type="entry name" value="TAT_signal"/>
</dbReference>
<sequence length="592" mass="63375">MRPDPRGVAPPVAMARLLLRGDVRTPIQKEGGMSKDRSHGSGALDPYTKDVLERGLSRRSFLRRAAVGAAGAGVLGATGLSAGPASAADKGLAYAKSSDGGATLSFMPKPKPIAEKDIATTQTFDVVVVGAGAAGVPAALSAAEHGASVAVIQKAPFAISQGNSGTGIDLAKSDKAGVEALVAKLLADNAHRPNPKLIRQWAYNSGEAVSWVIDRAKRGGAQVIDQGNLQQRAILKVNGYTLNYVTSFFGPKPYTTGDGMRALATVAEKAGVRFFYGTPAAQLVQDRTGEVKGVIAKGKDHRYHRFLARKGVILATGDYQNNEAMSNYFLPDLKHLGRKQLDKTGDGFVMAYWAGGVIEPIGHTKMLHDFDAGPASMCDMPFLAVDREGKRFVNETVEMSLINNYLRDEKNAGHYSQIFDSNYMTQAASWPGKLVPPEGLKNYMPDDPGPKKGVFESLVNTHVADTLEALARKIEVDPSTLVATVKRYNELCRQGQDADFGKPADRLAPVEKPPFYGIHRKVRVSAICSGLLVDEQHQALDADGRKIPGLFLVGNLGAGFYGGTDYPLTVFGLSLGRCYTFGYLTGRHVAKL</sequence>
<evidence type="ECO:0000256" key="4">
    <source>
        <dbReference type="ARBA" id="ARBA00023002"/>
    </source>
</evidence>
<comment type="cofactor">
    <cofactor evidence="1">
        <name>FAD</name>
        <dbReference type="ChEBI" id="CHEBI:57692"/>
    </cofactor>
</comment>
<feature type="domain" description="FAD-dependent oxidoreductase 2 FAD-binding" evidence="6">
    <location>
        <begin position="125"/>
        <end position="564"/>
    </location>
</feature>
<keyword evidence="8" id="KW-1185">Reference proteome</keyword>